<dbReference type="InterPro" id="IPR010730">
    <property type="entry name" value="HET"/>
</dbReference>
<organism evidence="2 3">
    <name type="scientific">Curvularia kusanoi</name>
    <name type="common">Cochliobolus kusanoi</name>
    <dbReference type="NCBI Taxonomy" id="90978"/>
    <lineage>
        <taxon>Eukaryota</taxon>
        <taxon>Fungi</taxon>
        <taxon>Dikarya</taxon>
        <taxon>Ascomycota</taxon>
        <taxon>Pezizomycotina</taxon>
        <taxon>Dothideomycetes</taxon>
        <taxon>Pleosporomycetidae</taxon>
        <taxon>Pleosporales</taxon>
        <taxon>Pleosporineae</taxon>
        <taxon>Pleosporaceae</taxon>
        <taxon>Curvularia</taxon>
    </lineage>
</organism>
<comment type="caution">
    <text evidence="2">The sequence shown here is derived from an EMBL/GenBank/DDBJ whole genome shotgun (WGS) entry which is preliminary data.</text>
</comment>
<dbReference type="Proteomes" id="UP000801428">
    <property type="component" value="Unassembled WGS sequence"/>
</dbReference>
<sequence length="525" mass="60921">MAGFAKIVGCCDLARRDGYQWAWVDTCCIDKRSSSELSEAINSMYKWYWEAAICYAYLSDVSTKRDWKQEFEKSRWFTRGWTLQELLAPAIVEFYDEAWKSIGRKRRMAQQIQTATGIEQQYFLERDSIKSANIATKFRWAAYRKTTRVEDIAYCLLGLVEVNMPMLYGEGEHAFYRLQRELLTQSNDHSILAWRSKWSCYDPRGPVLAPSPRQFDSTPDIRSSTMQRMRGVMTHEITSVGLRISLPCIPKDKAVVTVILNCEDGSGRPVGVELRKLSNGVYVRNEETQLDYVSEKDVEEAEMARMYLSIDPVRKKYRTTDVPYDVGIGIRSILSESPYYVHDIAISNRFTTQTRVLPYQTSHLDLQDRTQCHRDRFRKFRLWKGREAAGFDLMTKDGDYAVTVVVGSHRDFPKLGFFKILDPMARNRKWAEEIDTQQHGWELANDYAQMADSDHMLYQMQARQCWNKESNSQRWDVDITIIKCSCEKEVDDCSCHAGQRSLHPFAHGQYTDDCQCDECTTGSDD</sequence>
<dbReference type="Pfam" id="PF06985">
    <property type="entry name" value="HET"/>
    <property type="match status" value="1"/>
</dbReference>
<evidence type="ECO:0000313" key="2">
    <source>
        <dbReference type="EMBL" id="KAF2995853.1"/>
    </source>
</evidence>
<reference evidence="2" key="1">
    <citation type="submission" date="2019-04" db="EMBL/GenBank/DDBJ databases">
        <title>Sequencing of skin fungus with MAO and IRED activity.</title>
        <authorList>
            <person name="Marsaioli A.J."/>
            <person name="Bonatto J.M.C."/>
            <person name="Reis Junior O."/>
        </authorList>
    </citation>
    <scope>NUCLEOTIDE SEQUENCE</scope>
    <source>
        <strain evidence="2">30M1</strain>
    </source>
</reference>
<gene>
    <name evidence="2" type="ORF">E8E13_003325</name>
</gene>
<feature type="domain" description="Heterokaryon incompatibility" evidence="1">
    <location>
        <begin position="12"/>
        <end position="62"/>
    </location>
</feature>
<dbReference type="PANTHER" id="PTHR10622">
    <property type="entry name" value="HET DOMAIN-CONTAINING PROTEIN"/>
    <property type="match status" value="1"/>
</dbReference>
<keyword evidence="3" id="KW-1185">Reference proteome</keyword>
<dbReference type="AlphaFoldDB" id="A0A9P4W797"/>
<evidence type="ECO:0000259" key="1">
    <source>
        <dbReference type="Pfam" id="PF06985"/>
    </source>
</evidence>
<name>A0A9P4W797_CURKU</name>
<accession>A0A9P4W797</accession>
<dbReference type="OrthoDB" id="674604at2759"/>
<evidence type="ECO:0000313" key="3">
    <source>
        <dbReference type="Proteomes" id="UP000801428"/>
    </source>
</evidence>
<protein>
    <recommendedName>
        <fullName evidence="1">Heterokaryon incompatibility domain-containing protein</fullName>
    </recommendedName>
</protein>
<proteinExistence type="predicted"/>
<dbReference type="PANTHER" id="PTHR10622:SF10">
    <property type="entry name" value="HET DOMAIN-CONTAINING PROTEIN"/>
    <property type="match status" value="1"/>
</dbReference>
<dbReference type="EMBL" id="SWKU01000030">
    <property type="protein sequence ID" value="KAF2995853.1"/>
    <property type="molecule type" value="Genomic_DNA"/>
</dbReference>